<proteinExistence type="predicted"/>
<protein>
    <recommendedName>
        <fullName evidence="2">Tail fiber protein</fullName>
    </recommendedName>
</protein>
<name>A0A481Z0K3_9VIRU</name>
<reference evidence="1" key="1">
    <citation type="journal article" date="2019" name="MBio">
        <title>Virus Genomes from Deep Sea Sediments Expand the Ocean Megavirome and Support Independent Origins of Viral Gigantism.</title>
        <authorList>
            <person name="Backstrom D."/>
            <person name="Yutin N."/>
            <person name="Jorgensen S.L."/>
            <person name="Dharamshi J."/>
            <person name="Homa F."/>
            <person name="Zaremba-Niedwiedzka K."/>
            <person name="Spang A."/>
            <person name="Wolf Y.I."/>
            <person name="Koonin E.V."/>
            <person name="Ettema T.J."/>
        </authorList>
    </citation>
    <scope>NUCLEOTIDE SEQUENCE</scope>
</reference>
<accession>A0A481Z0K3</accession>
<gene>
    <name evidence="1" type="ORF">LCMiAC01_02740</name>
</gene>
<evidence type="ECO:0000313" key="1">
    <source>
        <dbReference type="EMBL" id="QBK88597.1"/>
    </source>
</evidence>
<organism evidence="1">
    <name type="scientific">Mimivirus LCMiAC01</name>
    <dbReference type="NCBI Taxonomy" id="2506608"/>
    <lineage>
        <taxon>Viruses</taxon>
        <taxon>Varidnaviria</taxon>
        <taxon>Bamfordvirae</taxon>
        <taxon>Nucleocytoviricota</taxon>
        <taxon>Megaviricetes</taxon>
        <taxon>Imitervirales</taxon>
        <taxon>Mimiviridae</taxon>
        <taxon>Klosneuvirinae</taxon>
    </lineage>
</organism>
<evidence type="ECO:0008006" key="2">
    <source>
        <dbReference type="Google" id="ProtNLM"/>
    </source>
</evidence>
<sequence>MTTIDITNNYIIFYSDGIEVAKISANIDGINVNNNKLINVDEPSEDNDVANKLYVDNATFLNTIHRNKTDNPHTVTKEQLGLGFVSNIKHNLAAPRIVSNTDDSTNGFSVGSLWVYTNKMYVCTDSTPNNAVWKIIGGNVNISSGSNKINVNNDTNGNIIIDLTESNININNLSGLPSGDIVGTNDTQILTNKTIDASNNTIIISITNNEIKADAEIDATKIANSSVSNTEFQHLNGVTSNIQGQIDTHTNASSGHGVNGNIVGTNDTQILTNKTIDASNNTIINITNNEIKADAAIDATKIANGLISNTEFQHLGGVTSNIQGQIDTHTNASNGHGVNGNIVGTSDTQILTNKTLVDSNTKIVNATNNTKRAVFKLDGADPNNTTTLNFIHTGNREITFPDTSDTLVSSHYTQSLTNKKLVHISNDIVANKLRSVDGGEITINNGSKPLPGQVLTATSETSAEWQNNLHTIDRKTIVINLTPMEVKAVSTNYMPVAYFPWLYARHQYYFNGIVIMNVKTIDTSISIRLYDSTNGVTLGERIVTTTGVISFGIINPTTDAQIELQIKKIVSAGEHPSICGALVEYYI</sequence>
<dbReference type="EMBL" id="MK500392">
    <property type="protein sequence ID" value="QBK88597.1"/>
    <property type="molecule type" value="Genomic_DNA"/>
</dbReference>